<organism evidence="3 4">
    <name type="scientific">Pseudomassariella vexata</name>
    <dbReference type="NCBI Taxonomy" id="1141098"/>
    <lineage>
        <taxon>Eukaryota</taxon>
        <taxon>Fungi</taxon>
        <taxon>Dikarya</taxon>
        <taxon>Ascomycota</taxon>
        <taxon>Pezizomycotina</taxon>
        <taxon>Sordariomycetes</taxon>
        <taxon>Xylariomycetidae</taxon>
        <taxon>Amphisphaeriales</taxon>
        <taxon>Pseudomassariaceae</taxon>
        <taxon>Pseudomassariella</taxon>
    </lineage>
</organism>
<dbReference type="PROSITE" id="PS50213">
    <property type="entry name" value="FAS1"/>
    <property type="match status" value="2"/>
</dbReference>
<dbReference type="InterPro" id="IPR050904">
    <property type="entry name" value="Adhesion/Biosynth-related"/>
</dbReference>
<dbReference type="AlphaFoldDB" id="A0A1Y2EH77"/>
<dbReference type="RefSeq" id="XP_040720521.1">
    <property type="nucleotide sequence ID" value="XM_040854935.1"/>
</dbReference>
<dbReference type="InterPro" id="IPR000782">
    <property type="entry name" value="FAS1_domain"/>
</dbReference>
<proteinExistence type="predicted"/>
<protein>
    <submittedName>
        <fullName evidence="3">FAS1 domain-containing protein</fullName>
    </submittedName>
</protein>
<dbReference type="GO" id="GO:0000329">
    <property type="term" value="C:fungal-type vacuole membrane"/>
    <property type="evidence" value="ECO:0007669"/>
    <property type="project" value="TreeGrafter"/>
</dbReference>
<dbReference type="SUPFAM" id="SSF82153">
    <property type="entry name" value="FAS1 domain"/>
    <property type="match status" value="2"/>
</dbReference>
<dbReference type="InParanoid" id="A0A1Y2EH77"/>
<accession>A0A1Y2EH77</accession>
<evidence type="ECO:0000313" key="3">
    <source>
        <dbReference type="EMBL" id="ORY70929.1"/>
    </source>
</evidence>
<dbReference type="FunFam" id="2.30.180.10:FF:000032">
    <property type="entry name" value="Fasciclin domain-containing protein, putative"/>
    <property type="match status" value="1"/>
</dbReference>
<name>A0A1Y2EH77_9PEZI</name>
<feature type="chain" id="PRO_5012937592" evidence="1">
    <location>
        <begin position="18"/>
        <end position="349"/>
    </location>
</feature>
<sequence>MQSKKLLHLALISTCAAQSLTEALNGQNDTLSVLNGLLAQYPDLVNTLNSASNITVLAPNNDALNNILRDVDAADSLADSGTVTALLQYHVLTGTYFASNFTDDAKFIPTLLTNETFTNVTGGQRVEAQADGDSVNIYSALKQKVTVVQPNVNFTGGTIHIIDGVLSIPQNDTATLTAANLTALAGAVQTSNLDNTLATRHDVTIFAPNNDAFNAIGSVVGSLSNEDLANVLGYHIVEGQVLYSTLINGNNSLRATNGDELKVTVNDGNVYVNAAKVTLPDVLVSNGVAHVINQVLNPSNNTVTPDPTATTAPPAFSGGATHAAAAAPLATGAVGAVALFGGAALLVNI</sequence>
<comment type="caution">
    <text evidence="3">The sequence shown here is derived from an EMBL/GenBank/DDBJ whole genome shotgun (WGS) entry which is preliminary data.</text>
</comment>
<dbReference type="OrthoDB" id="286301at2759"/>
<feature type="domain" description="FAS1" evidence="2">
    <location>
        <begin position="168"/>
        <end position="296"/>
    </location>
</feature>
<dbReference type="SMART" id="SM00554">
    <property type="entry name" value="FAS1"/>
    <property type="match status" value="2"/>
</dbReference>
<evidence type="ECO:0000259" key="2">
    <source>
        <dbReference type="PROSITE" id="PS50213"/>
    </source>
</evidence>
<feature type="domain" description="FAS1" evidence="2">
    <location>
        <begin position="17"/>
        <end position="166"/>
    </location>
</feature>
<dbReference type="EMBL" id="MCFJ01000001">
    <property type="protein sequence ID" value="ORY70929.1"/>
    <property type="molecule type" value="Genomic_DNA"/>
</dbReference>
<dbReference type="Pfam" id="PF02469">
    <property type="entry name" value="Fasciclin"/>
    <property type="match status" value="2"/>
</dbReference>
<dbReference type="GO" id="GO:0016236">
    <property type="term" value="P:macroautophagy"/>
    <property type="evidence" value="ECO:0007669"/>
    <property type="project" value="TreeGrafter"/>
</dbReference>
<dbReference type="STRING" id="1141098.A0A1Y2EH77"/>
<dbReference type="Proteomes" id="UP000193689">
    <property type="component" value="Unassembled WGS sequence"/>
</dbReference>
<dbReference type="PANTHER" id="PTHR10900:SF77">
    <property type="entry name" value="FI19380P1"/>
    <property type="match status" value="1"/>
</dbReference>
<feature type="signal peptide" evidence="1">
    <location>
        <begin position="1"/>
        <end position="17"/>
    </location>
</feature>
<keyword evidence="4" id="KW-1185">Reference proteome</keyword>
<dbReference type="InterPro" id="IPR036378">
    <property type="entry name" value="FAS1_dom_sf"/>
</dbReference>
<reference evidence="3 4" key="1">
    <citation type="submission" date="2016-07" db="EMBL/GenBank/DDBJ databases">
        <title>Pervasive Adenine N6-methylation of Active Genes in Fungi.</title>
        <authorList>
            <consortium name="DOE Joint Genome Institute"/>
            <person name="Mondo S.J."/>
            <person name="Dannebaum R.O."/>
            <person name="Kuo R.C."/>
            <person name="Labutti K."/>
            <person name="Haridas S."/>
            <person name="Kuo A."/>
            <person name="Salamov A."/>
            <person name="Ahrendt S.R."/>
            <person name="Lipzen A."/>
            <person name="Sullivan W."/>
            <person name="Andreopoulos W.B."/>
            <person name="Clum A."/>
            <person name="Lindquist E."/>
            <person name="Daum C."/>
            <person name="Ramamoorthy G.K."/>
            <person name="Gryganskyi A."/>
            <person name="Culley D."/>
            <person name="Magnuson J.K."/>
            <person name="James T.Y."/>
            <person name="O'Malley M.A."/>
            <person name="Stajich J.E."/>
            <person name="Spatafora J.W."/>
            <person name="Visel A."/>
            <person name="Grigoriev I.V."/>
        </authorList>
    </citation>
    <scope>NUCLEOTIDE SEQUENCE [LARGE SCALE GENOMIC DNA]</scope>
    <source>
        <strain evidence="3 4">CBS 129021</strain>
    </source>
</reference>
<gene>
    <name evidence="3" type="ORF">BCR38DRAFT_330152</name>
</gene>
<dbReference type="GeneID" id="63771147"/>
<evidence type="ECO:0000256" key="1">
    <source>
        <dbReference type="SAM" id="SignalP"/>
    </source>
</evidence>
<dbReference type="PANTHER" id="PTHR10900">
    <property type="entry name" value="PERIOSTIN-RELATED"/>
    <property type="match status" value="1"/>
</dbReference>
<dbReference type="Gene3D" id="2.30.180.10">
    <property type="entry name" value="FAS1 domain"/>
    <property type="match status" value="2"/>
</dbReference>
<keyword evidence="1" id="KW-0732">Signal</keyword>
<evidence type="ECO:0000313" key="4">
    <source>
        <dbReference type="Proteomes" id="UP000193689"/>
    </source>
</evidence>